<proteinExistence type="predicted"/>
<keyword evidence="1" id="KW-1133">Transmembrane helix</keyword>
<keyword evidence="1" id="KW-0472">Membrane</keyword>
<feature type="non-terminal residue" evidence="2">
    <location>
        <position position="1"/>
    </location>
</feature>
<dbReference type="AlphaFoldDB" id="A0A7J6EY11"/>
<protein>
    <submittedName>
        <fullName evidence="2">Uncharacterized protein</fullName>
    </submittedName>
</protein>
<dbReference type="EMBL" id="JAATIQ010000300">
    <property type="protein sequence ID" value="KAF4363255.1"/>
    <property type="molecule type" value="Genomic_DNA"/>
</dbReference>
<evidence type="ECO:0000313" key="3">
    <source>
        <dbReference type="Proteomes" id="UP000583929"/>
    </source>
</evidence>
<keyword evidence="3" id="KW-1185">Reference proteome</keyword>
<name>A0A7J6EY11_CANSA</name>
<accession>A0A7J6EY11</accession>
<gene>
    <name evidence="2" type="ORF">G4B88_016009</name>
</gene>
<reference evidence="2 3" key="1">
    <citation type="journal article" date="2020" name="bioRxiv">
        <title>Sequence and annotation of 42 cannabis genomes reveals extensive copy number variation in cannabinoid synthesis and pathogen resistance genes.</title>
        <authorList>
            <person name="Mckernan K.J."/>
            <person name="Helbert Y."/>
            <person name="Kane L.T."/>
            <person name="Ebling H."/>
            <person name="Zhang L."/>
            <person name="Liu B."/>
            <person name="Eaton Z."/>
            <person name="Mclaughlin S."/>
            <person name="Kingan S."/>
            <person name="Baybayan P."/>
            <person name="Concepcion G."/>
            <person name="Jordan M."/>
            <person name="Riva A."/>
            <person name="Barbazuk W."/>
            <person name="Harkins T."/>
        </authorList>
    </citation>
    <scope>NUCLEOTIDE SEQUENCE [LARGE SCALE GENOMIC DNA]</scope>
    <source>
        <strain evidence="3">cv. Jamaican Lion 4</strain>
        <tissue evidence="2">Leaf</tissue>
    </source>
</reference>
<sequence length="112" mass="13184">KKARLSLNLIVILDVILTVCTIVSAYAWINSRRRLNQSLSIIRVYKHDVNCVLQLEWIERHFKSYGKFKKNKNVSIEEMVAMFLHILAHHHKNRVVVSKDQEKLLANIFMNV</sequence>
<dbReference type="Proteomes" id="UP000583929">
    <property type="component" value="Unassembled WGS sequence"/>
</dbReference>
<organism evidence="2 3">
    <name type="scientific">Cannabis sativa</name>
    <name type="common">Hemp</name>
    <name type="synonym">Marijuana</name>
    <dbReference type="NCBI Taxonomy" id="3483"/>
    <lineage>
        <taxon>Eukaryota</taxon>
        <taxon>Viridiplantae</taxon>
        <taxon>Streptophyta</taxon>
        <taxon>Embryophyta</taxon>
        <taxon>Tracheophyta</taxon>
        <taxon>Spermatophyta</taxon>
        <taxon>Magnoliopsida</taxon>
        <taxon>eudicotyledons</taxon>
        <taxon>Gunneridae</taxon>
        <taxon>Pentapetalae</taxon>
        <taxon>rosids</taxon>
        <taxon>fabids</taxon>
        <taxon>Rosales</taxon>
        <taxon>Cannabaceae</taxon>
        <taxon>Cannabis</taxon>
    </lineage>
</organism>
<comment type="caution">
    <text evidence="2">The sequence shown here is derived from an EMBL/GenBank/DDBJ whole genome shotgun (WGS) entry which is preliminary data.</text>
</comment>
<evidence type="ECO:0000313" key="2">
    <source>
        <dbReference type="EMBL" id="KAF4363255.1"/>
    </source>
</evidence>
<feature type="transmembrane region" description="Helical" evidence="1">
    <location>
        <begin position="6"/>
        <end position="29"/>
    </location>
</feature>
<keyword evidence="1" id="KW-0812">Transmembrane</keyword>
<evidence type="ECO:0000256" key="1">
    <source>
        <dbReference type="SAM" id="Phobius"/>
    </source>
</evidence>